<dbReference type="AlphaFoldDB" id="A0A939GIG6"/>
<dbReference type="Pfam" id="PF01841">
    <property type="entry name" value="Transglut_core"/>
    <property type="match status" value="1"/>
</dbReference>
<dbReference type="InterPro" id="IPR056564">
    <property type="entry name" value="Ig-like_KY"/>
</dbReference>
<dbReference type="Gene3D" id="3.10.620.30">
    <property type="match status" value="1"/>
</dbReference>
<dbReference type="InterPro" id="IPR052557">
    <property type="entry name" value="CAP/Cytokinesis_protein"/>
</dbReference>
<evidence type="ECO:0000313" key="4">
    <source>
        <dbReference type="Proteomes" id="UP000664034"/>
    </source>
</evidence>
<feature type="signal peptide" evidence="1">
    <location>
        <begin position="1"/>
        <end position="20"/>
    </location>
</feature>
<evidence type="ECO:0000259" key="2">
    <source>
        <dbReference type="SMART" id="SM00460"/>
    </source>
</evidence>
<name>A0A939GIG6_9BACT</name>
<feature type="chain" id="PRO_5037014403" evidence="1">
    <location>
        <begin position="21"/>
        <end position="332"/>
    </location>
</feature>
<dbReference type="SMART" id="SM00460">
    <property type="entry name" value="TGc"/>
    <property type="match status" value="1"/>
</dbReference>
<evidence type="ECO:0000256" key="1">
    <source>
        <dbReference type="SAM" id="SignalP"/>
    </source>
</evidence>
<dbReference type="Pfam" id="PF23265">
    <property type="entry name" value="Ig-like_KY"/>
    <property type="match status" value="1"/>
</dbReference>
<comment type="caution">
    <text evidence="3">The sequence shown here is derived from an EMBL/GenBank/DDBJ whole genome shotgun (WGS) entry which is preliminary data.</text>
</comment>
<keyword evidence="1" id="KW-0732">Signal</keyword>
<dbReference type="GO" id="GO:0005737">
    <property type="term" value="C:cytoplasm"/>
    <property type="evidence" value="ECO:0007669"/>
    <property type="project" value="TreeGrafter"/>
</dbReference>
<dbReference type="InterPro" id="IPR002931">
    <property type="entry name" value="Transglutaminase-like"/>
</dbReference>
<reference evidence="3" key="1">
    <citation type="submission" date="2021-03" db="EMBL/GenBank/DDBJ databases">
        <title>Fibrella sp. HMF5335 genome sequencing and assembly.</title>
        <authorList>
            <person name="Kang H."/>
            <person name="Kim H."/>
            <person name="Bae S."/>
            <person name="Joh K."/>
        </authorList>
    </citation>
    <scope>NUCLEOTIDE SEQUENCE</scope>
    <source>
        <strain evidence="3">HMF5335</strain>
    </source>
</reference>
<dbReference type="SUPFAM" id="SSF54001">
    <property type="entry name" value="Cysteine proteinases"/>
    <property type="match status" value="1"/>
</dbReference>
<dbReference type="EMBL" id="JAFMYV010000016">
    <property type="protein sequence ID" value="MBO0939679.1"/>
    <property type="molecule type" value="Genomic_DNA"/>
</dbReference>
<evidence type="ECO:0000313" key="3">
    <source>
        <dbReference type="EMBL" id="MBO0939679.1"/>
    </source>
</evidence>
<dbReference type="Proteomes" id="UP000664034">
    <property type="component" value="Unassembled WGS sequence"/>
</dbReference>
<organism evidence="3 4">
    <name type="scientific">Fibrella rubiginis</name>
    <dbReference type="NCBI Taxonomy" id="2817060"/>
    <lineage>
        <taxon>Bacteria</taxon>
        <taxon>Pseudomonadati</taxon>
        <taxon>Bacteroidota</taxon>
        <taxon>Cytophagia</taxon>
        <taxon>Cytophagales</taxon>
        <taxon>Spirosomataceae</taxon>
        <taxon>Fibrella</taxon>
    </lineage>
</organism>
<gene>
    <name evidence="3" type="ORF">J2I47_24240</name>
</gene>
<dbReference type="InterPro" id="IPR038765">
    <property type="entry name" value="Papain-like_cys_pep_sf"/>
</dbReference>
<protein>
    <submittedName>
        <fullName evidence="3">Kyphoscoliosis peptidase</fullName>
    </submittedName>
</protein>
<accession>A0A939GIG6</accession>
<sequence>MRKYTLPAILAAFLITGSTALSPKGAEPKHVAVNLAANAARFDVIDTYARNTPEAYAKNLQSLSTYLTSPARTDLAKARSVYAWIMSHVRYDMSTYTGASYASEIAYANRALQTRRTVCTGFSLIFKQLLVRAGVQAVTVKGYSRHSDAQAGLPTGGIDHEWNAVYLDGDWYLFDLTWASATAQSGKPNDFYFMTDPQAFIAQHLPLDSRWQLLNRPVSKPDFDRFPKYYDAYFTMGFTPYFPKQGLLRAADGVTLNLTNEGDVGFWCSVGPRGSSSASAVPVNIARNGDSYQLQVKMPRRGPQTLHVFAKPKTNSRERYQQYTAIASFTVQ</sequence>
<dbReference type="PANTHER" id="PTHR46333:SF2">
    <property type="entry name" value="CYTOKINESIS PROTEIN 3"/>
    <property type="match status" value="1"/>
</dbReference>
<proteinExistence type="predicted"/>
<keyword evidence="4" id="KW-1185">Reference proteome</keyword>
<feature type="domain" description="Transglutaminase-like" evidence="2">
    <location>
        <begin position="111"/>
        <end position="178"/>
    </location>
</feature>
<dbReference type="PANTHER" id="PTHR46333">
    <property type="entry name" value="CYTOKINESIS PROTEIN 3"/>
    <property type="match status" value="1"/>
</dbReference>
<dbReference type="RefSeq" id="WP_207367207.1">
    <property type="nucleotide sequence ID" value="NZ_JAFMYV010000016.1"/>
</dbReference>